<name>A0ABQ5C7D2_9ASTR</name>
<evidence type="ECO:0000313" key="2">
    <source>
        <dbReference type="Proteomes" id="UP001151760"/>
    </source>
</evidence>
<proteinExistence type="predicted"/>
<gene>
    <name evidence="1" type="ORF">Tco_0892475</name>
</gene>
<reference evidence="1" key="2">
    <citation type="submission" date="2022-01" db="EMBL/GenBank/DDBJ databases">
        <authorList>
            <person name="Yamashiro T."/>
            <person name="Shiraishi A."/>
            <person name="Satake H."/>
            <person name="Nakayama K."/>
        </authorList>
    </citation>
    <scope>NUCLEOTIDE SEQUENCE</scope>
</reference>
<accession>A0ABQ5C7D2</accession>
<dbReference type="Proteomes" id="UP001151760">
    <property type="component" value="Unassembled WGS sequence"/>
</dbReference>
<protein>
    <submittedName>
        <fullName evidence="1">Uncharacterized protein</fullName>
    </submittedName>
</protein>
<evidence type="ECO:0000313" key="1">
    <source>
        <dbReference type="EMBL" id="GJT22538.1"/>
    </source>
</evidence>
<organism evidence="1 2">
    <name type="scientific">Tanacetum coccineum</name>
    <dbReference type="NCBI Taxonomy" id="301880"/>
    <lineage>
        <taxon>Eukaryota</taxon>
        <taxon>Viridiplantae</taxon>
        <taxon>Streptophyta</taxon>
        <taxon>Embryophyta</taxon>
        <taxon>Tracheophyta</taxon>
        <taxon>Spermatophyta</taxon>
        <taxon>Magnoliopsida</taxon>
        <taxon>eudicotyledons</taxon>
        <taxon>Gunneridae</taxon>
        <taxon>Pentapetalae</taxon>
        <taxon>asterids</taxon>
        <taxon>campanulids</taxon>
        <taxon>Asterales</taxon>
        <taxon>Asteraceae</taxon>
        <taxon>Asteroideae</taxon>
        <taxon>Anthemideae</taxon>
        <taxon>Anthemidinae</taxon>
        <taxon>Tanacetum</taxon>
    </lineage>
</organism>
<sequence>MTAEQFSLIDHDGEWMEAEEGRDSDELKELPEHLKYAFLQEDNKLPVVISSMLSATEKASLLEVLRNHKGAITWSITDIKWIDSSSCTYKIIMEDEFKPSIQHQR</sequence>
<comment type="caution">
    <text evidence="1">The sequence shown here is derived from an EMBL/GenBank/DDBJ whole genome shotgun (WGS) entry which is preliminary data.</text>
</comment>
<reference evidence="1" key="1">
    <citation type="journal article" date="2022" name="Int. J. Mol. Sci.">
        <title>Draft Genome of Tanacetum Coccineum: Genomic Comparison of Closely Related Tanacetum-Family Plants.</title>
        <authorList>
            <person name="Yamashiro T."/>
            <person name="Shiraishi A."/>
            <person name="Nakayama K."/>
            <person name="Satake H."/>
        </authorList>
    </citation>
    <scope>NUCLEOTIDE SEQUENCE</scope>
</reference>
<dbReference type="EMBL" id="BQNB010013976">
    <property type="protein sequence ID" value="GJT22538.1"/>
    <property type="molecule type" value="Genomic_DNA"/>
</dbReference>
<keyword evidence="2" id="KW-1185">Reference proteome</keyword>